<feature type="domain" description="Alcohol dehydrogenase iron-type/glycerol dehydrogenase GldA" evidence="5">
    <location>
        <begin position="17"/>
        <end position="194"/>
    </location>
</feature>
<dbReference type="InterPro" id="IPR039697">
    <property type="entry name" value="Alcohol_dehydrogenase_Fe"/>
</dbReference>
<dbReference type="GO" id="GO:0046872">
    <property type="term" value="F:metal ion binding"/>
    <property type="evidence" value="ECO:0007669"/>
    <property type="project" value="InterPro"/>
</dbReference>
<proteinExistence type="inferred from homology"/>
<dbReference type="PANTHER" id="PTHR11496">
    <property type="entry name" value="ALCOHOL DEHYDROGENASE"/>
    <property type="match status" value="1"/>
</dbReference>
<dbReference type="AlphaFoldDB" id="A0A480AWP3"/>
<dbReference type="Pfam" id="PF25137">
    <property type="entry name" value="ADH_Fe_C"/>
    <property type="match status" value="1"/>
</dbReference>
<keyword evidence="8" id="KW-1185">Reference proteome</keyword>
<evidence type="ECO:0000256" key="4">
    <source>
        <dbReference type="ARBA" id="ARBA00023027"/>
    </source>
</evidence>
<name>A0A480AWP3_9BURK</name>
<evidence type="ECO:0000256" key="3">
    <source>
        <dbReference type="ARBA" id="ARBA00023002"/>
    </source>
</evidence>
<evidence type="ECO:0000256" key="1">
    <source>
        <dbReference type="ARBA" id="ARBA00001962"/>
    </source>
</evidence>
<accession>A0A480AWP3</accession>
<evidence type="ECO:0000256" key="2">
    <source>
        <dbReference type="ARBA" id="ARBA00007358"/>
    </source>
</evidence>
<gene>
    <name evidence="7" type="ORF">AQPW35_43970</name>
</gene>
<dbReference type="RefSeq" id="WP_228027241.1">
    <property type="nucleotide sequence ID" value="NZ_BJCL01000015.1"/>
</dbReference>
<keyword evidence="4" id="KW-0520">NAD</keyword>
<evidence type="ECO:0000313" key="7">
    <source>
        <dbReference type="EMBL" id="GCL65316.1"/>
    </source>
</evidence>
<dbReference type="Gene3D" id="3.40.50.1970">
    <property type="match status" value="1"/>
</dbReference>
<reference evidence="8" key="1">
    <citation type="submission" date="2019-03" db="EMBL/GenBank/DDBJ databases">
        <title>Aquabacterium pictum sp.nov., the first bacteriochlorophyll a-containing freshwater bacterium in the genus Aquabacterium of the class Betaproteobacteria.</title>
        <authorList>
            <person name="Hirose S."/>
            <person name="Tank M."/>
            <person name="Hara E."/>
            <person name="Tamaki H."/>
            <person name="Takaichi S."/>
            <person name="Haruta S."/>
            <person name="Hanada S."/>
        </authorList>
    </citation>
    <scope>NUCLEOTIDE SEQUENCE [LARGE SCALE GENOMIC DNA]</scope>
    <source>
        <strain evidence="8">W35</strain>
    </source>
</reference>
<dbReference type="SUPFAM" id="SSF56796">
    <property type="entry name" value="Dehydroquinate synthase-like"/>
    <property type="match status" value="1"/>
</dbReference>
<dbReference type="Gene3D" id="1.20.1090.10">
    <property type="entry name" value="Dehydroquinate synthase-like - alpha domain"/>
    <property type="match status" value="1"/>
</dbReference>
<dbReference type="Proteomes" id="UP000301751">
    <property type="component" value="Unassembled WGS sequence"/>
</dbReference>
<dbReference type="GO" id="GO:0004022">
    <property type="term" value="F:alcohol dehydrogenase (NAD+) activity"/>
    <property type="evidence" value="ECO:0007669"/>
    <property type="project" value="TreeGrafter"/>
</dbReference>
<dbReference type="Pfam" id="PF00465">
    <property type="entry name" value="Fe-ADH"/>
    <property type="match status" value="1"/>
</dbReference>
<organism evidence="7 8">
    <name type="scientific">Pseudaquabacterium pictum</name>
    <dbReference type="NCBI Taxonomy" id="2315236"/>
    <lineage>
        <taxon>Bacteria</taxon>
        <taxon>Pseudomonadati</taxon>
        <taxon>Pseudomonadota</taxon>
        <taxon>Betaproteobacteria</taxon>
        <taxon>Burkholderiales</taxon>
        <taxon>Sphaerotilaceae</taxon>
        <taxon>Pseudaquabacterium</taxon>
    </lineage>
</organism>
<dbReference type="PROSITE" id="PS00060">
    <property type="entry name" value="ADH_IRON_2"/>
    <property type="match status" value="1"/>
</dbReference>
<dbReference type="EMBL" id="BJCL01000015">
    <property type="protein sequence ID" value="GCL65316.1"/>
    <property type="molecule type" value="Genomic_DNA"/>
</dbReference>
<dbReference type="InterPro" id="IPR056798">
    <property type="entry name" value="ADH_Fe_C"/>
</dbReference>
<evidence type="ECO:0000259" key="5">
    <source>
        <dbReference type="Pfam" id="PF00465"/>
    </source>
</evidence>
<keyword evidence="3" id="KW-0560">Oxidoreductase</keyword>
<comment type="cofactor">
    <cofactor evidence="1">
        <name>Fe cation</name>
        <dbReference type="ChEBI" id="CHEBI:24875"/>
    </cofactor>
</comment>
<evidence type="ECO:0000259" key="6">
    <source>
        <dbReference type="Pfam" id="PF25137"/>
    </source>
</evidence>
<feature type="domain" description="Fe-containing alcohol dehydrogenase-like C-terminal" evidence="6">
    <location>
        <begin position="207"/>
        <end position="391"/>
    </location>
</feature>
<comment type="similarity">
    <text evidence="2">Belongs to the iron-containing alcohol dehydrogenase family.</text>
</comment>
<evidence type="ECO:0000313" key="8">
    <source>
        <dbReference type="Proteomes" id="UP000301751"/>
    </source>
</evidence>
<comment type="caution">
    <text evidence="7">The sequence shown here is derived from an EMBL/GenBank/DDBJ whole genome shotgun (WGS) entry which is preliminary data.</text>
</comment>
<dbReference type="InterPro" id="IPR001670">
    <property type="entry name" value="ADH_Fe/GldA"/>
</dbReference>
<dbReference type="InterPro" id="IPR018211">
    <property type="entry name" value="ADH_Fe_CS"/>
</dbReference>
<dbReference type="CDD" id="cd08192">
    <property type="entry name" value="MAR-like"/>
    <property type="match status" value="1"/>
</dbReference>
<protein>
    <submittedName>
        <fullName evidence="7">Maleylacetate reductase</fullName>
    </submittedName>
</protein>
<dbReference type="PANTHER" id="PTHR11496:SF102">
    <property type="entry name" value="ALCOHOL DEHYDROGENASE 4"/>
    <property type="match status" value="1"/>
</dbReference>
<sequence>MTTPLPTGVFHYLALDRVHFGTPAAEALQTEVQLRGARRIAVVTSKSLNRKTDAVTAALSRIQPQVAGLFDDCVEHTPRETVIAVADLLRSVQADLVVSIGGGTVIDTVKVALVALAEGLTRTEQLDDWHMRMAPDGSRITPQPRTPPCRQIAVPTTLSGAEFSDLGGSTDARHGTKQGYTGAFIGPAAVILDPRITVHTPDRLWLSTGVRAVDHAVEALCSINAQPLIDATSVRALALLGRSLKRYATDPGDLAARLEGQQGAWLAATSIRRTEYGASHGLGHALGADAGVPHGITSCVLLPTVMRFNADVCARQMAEIAAALGDPRRPAADQVEELIANLGLPTRLSQLGIGRERLAVIAQKGMANPWVHTNPRKINGPAELEALLNQAWA</sequence>